<reference evidence="2" key="1">
    <citation type="submission" date="2022-04" db="EMBL/GenBank/DDBJ databases">
        <authorList>
            <person name="Xu L."/>
            <person name="Lv Z."/>
        </authorList>
    </citation>
    <scope>NUCLEOTIDE SEQUENCE</scope>
    <source>
        <strain evidence="2">LV_2022a</strain>
    </source>
</reference>
<feature type="domain" description="Protein kinase" evidence="1">
    <location>
        <begin position="20"/>
        <end position="279"/>
    </location>
</feature>
<evidence type="ECO:0000313" key="3">
    <source>
        <dbReference type="Proteomes" id="UP001292079"/>
    </source>
</evidence>
<proteinExistence type="predicted"/>
<organism evidence="2 3">
    <name type="scientific">Schistosoma mekongi</name>
    <name type="common">Parasitic worm</name>
    <dbReference type="NCBI Taxonomy" id="38744"/>
    <lineage>
        <taxon>Eukaryota</taxon>
        <taxon>Metazoa</taxon>
        <taxon>Spiralia</taxon>
        <taxon>Lophotrochozoa</taxon>
        <taxon>Platyhelminthes</taxon>
        <taxon>Trematoda</taxon>
        <taxon>Digenea</taxon>
        <taxon>Strigeidida</taxon>
        <taxon>Schistosomatoidea</taxon>
        <taxon>Schistosomatidae</taxon>
        <taxon>Schistosoma</taxon>
    </lineage>
</organism>
<name>A0AAE2D258_SCHME</name>
<dbReference type="InterPro" id="IPR011009">
    <property type="entry name" value="Kinase-like_dom_sf"/>
</dbReference>
<dbReference type="GO" id="GO:0004672">
    <property type="term" value="F:protein kinase activity"/>
    <property type="evidence" value="ECO:0007669"/>
    <property type="project" value="InterPro"/>
</dbReference>
<dbReference type="EMBL" id="JALJAT010000007">
    <property type="protein sequence ID" value="KAK4468369.1"/>
    <property type="molecule type" value="Genomic_DNA"/>
</dbReference>
<dbReference type="InterPro" id="IPR000719">
    <property type="entry name" value="Prot_kinase_dom"/>
</dbReference>
<dbReference type="Proteomes" id="UP001292079">
    <property type="component" value="Unassembled WGS sequence"/>
</dbReference>
<protein>
    <recommendedName>
        <fullName evidence="1">Protein kinase domain-containing protein</fullName>
    </recommendedName>
</protein>
<dbReference type="GO" id="GO:0005524">
    <property type="term" value="F:ATP binding"/>
    <property type="evidence" value="ECO:0007669"/>
    <property type="project" value="InterPro"/>
</dbReference>
<reference evidence="2" key="2">
    <citation type="journal article" date="2023" name="Infect Dis Poverty">
        <title>Chromosome-scale genome of the human blood fluke Schistosoma mekongi and its implications for public health.</title>
        <authorList>
            <person name="Zhou M."/>
            <person name="Xu L."/>
            <person name="Xu D."/>
            <person name="Chen W."/>
            <person name="Khan J."/>
            <person name="Hu Y."/>
            <person name="Huang H."/>
            <person name="Wei H."/>
            <person name="Zhang Y."/>
            <person name="Chusongsang P."/>
            <person name="Tanasarnprasert K."/>
            <person name="Hu X."/>
            <person name="Limpanont Y."/>
            <person name="Lv Z."/>
        </authorList>
    </citation>
    <scope>NUCLEOTIDE SEQUENCE</scope>
    <source>
        <strain evidence="2">LV_2022a</strain>
    </source>
</reference>
<dbReference type="SUPFAM" id="SSF56112">
    <property type="entry name" value="Protein kinase-like (PK-like)"/>
    <property type="match status" value="1"/>
</dbReference>
<sequence length="388" mass="45443">MSVDGLIVESNKTVVFEDYYELTESLGRKPIQPKCSGSFVSICIDRSTKLRYAAKVMQKRVNSIGKKRTIGQLLTIDHKNLVRLKEVFETPLSLHLVVELACGEELFHRLTKVPVYTEKTVLHYFRQIVDGIKYLHEYEIVHRNLKPENVLLSTRDNDAIVKITDYCPQLFTTEDLDMELVCYTTTFCAPELLISRRYDKSIDLWALGILLYIMLYGDSPYKSKTGSDLYRAILHNDIDFESAQWKLITFNAQDVVKRLLITDPKLRIITPYLINHSWFIELNEIEQHLDSVQANLEHFNKQRAANYFSIEDEKEDWFTSEYAKLPRRSFESTPMKLHDDMKVEKIDDKGNKQENVELDNQHELIDDIIIRNDDNHMKELLELQNTDE</sequence>
<dbReference type="PANTHER" id="PTHR24347">
    <property type="entry name" value="SERINE/THREONINE-PROTEIN KINASE"/>
    <property type="match status" value="1"/>
</dbReference>
<dbReference type="AlphaFoldDB" id="A0AAE2D258"/>
<dbReference type="Gene3D" id="3.30.200.20">
    <property type="entry name" value="Phosphorylase Kinase, domain 1"/>
    <property type="match status" value="1"/>
</dbReference>
<dbReference type="Pfam" id="PF00069">
    <property type="entry name" value="Pkinase"/>
    <property type="match status" value="1"/>
</dbReference>
<evidence type="ECO:0000313" key="2">
    <source>
        <dbReference type="EMBL" id="KAK4468369.1"/>
    </source>
</evidence>
<gene>
    <name evidence="2" type="ORF">MN116_008161</name>
</gene>
<comment type="caution">
    <text evidence="2">The sequence shown here is derived from an EMBL/GenBank/DDBJ whole genome shotgun (WGS) entry which is preliminary data.</text>
</comment>
<accession>A0AAE2D258</accession>
<evidence type="ECO:0000259" key="1">
    <source>
        <dbReference type="PROSITE" id="PS50011"/>
    </source>
</evidence>
<dbReference type="PROSITE" id="PS50011">
    <property type="entry name" value="PROTEIN_KINASE_DOM"/>
    <property type="match status" value="1"/>
</dbReference>
<keyword evidence="3" id="KW-1185">Reference proteome</keyword>
<dbReference type="Gene3D" id="1.10.510.10">
    <property type="entry name" value="Transferase(Phosphotransferase) domain 1"/>
    <property type="match status" value="1"/>
</dbReference>